<dbReference type="HOGENOM" id="CLU_923353_0_0_10"/>
<reference evidence="1 2" key="1">
    <citation type="submission" date="2013-04" db="EMBL/GenBank/DDBJ databases">
        <title>The Genome Sequence of Bacteroides vulgatus dnLKV7.</title>
        <authorList>
            <consortium name="The Broad Institute Genomics Platform"/>
            <consortium name="The Broad Institute Genome Sequencing Center for Infectious Disease"/>
            <person name="Earl A."/>
            <person name="Xavier R."/>
            <person name="Kuhn K."/>
            <person name="Stappenbeck T."/>
            <person name="Walker B."/>
            <person name="Young S."/>
            <person name="Zeng Q."/>
            <person name="Gargeya S."/>
            <person name="Fitzgerald M."/>
            <person name="Haas B."/>
            <person name="Abouelleil A."/>
            <person name="Allen A.W."/>
            <person name="Alvarado L."/>
            <person name="Arachchi H.M."/>
            <person name="Berlin A.M."/>
            <person name="Chapman S.B."/>
            <person name="Gainer-Dewar J."/>
            <person name="Goldberg J."/>
            <person name="Griggs A."/>
            <person name="Gujja S."/>
            <person name="Hansen M."/>
            <person name="Howarth C."/>
            <person name="Imamovic A."/>
            <person name="Ireland A."/>
            <person name="Larimer J."/>
            <person name="McCowan C."/>
            <person name="Murphy C."/>
            <person name="Pearson M."/>
            <person name="Poon T.W."/>
            <person name="Priest M."/>
            <person name="Roberts A."/>
            <person name="Saif S."/>
            <person name="Shea T."/>
            <person name="Sisk P."/>
            <person name="Sykes S."/>
            <person name="Wortman J."/>
            <person name="Nusbaum C."/>
            <person name="Birren B."/>
        </authorList>
    </citation>
    <scope>NUCLEOTIDE SEQUENCE [LARGE SCALE GENOMIC DNA]</scope>
    <source>
        <strain evidence="2">dnLKV7</strain>
    </source>
</reference>
<accession>R9H6R7</accession>
<protein>
    <submittedName>
        <fullName evidence="1">Uncharacterized protein</fullName>
    </submittedName>
</protein>
<sequence>MKEEITLQVLTLAMLASKGIKVARLAGNRNFSEKNIKEKKKSLKKCGMLSAAIIISAKKALDEGLEVVDFETGKAITYENADKYVVLVDANHRFKAYLELRKSDDEYKGDFYVMYPLQENISIAEMLAEINVATDPWKSADYGKGAAMVIKEKLPLLEAINELTAKGYSLDSTVKWLTFGNKVTKSVLANAMNGQISETLRKENGIERGRRLIAAAKKSFAEDFLKSRNLPDWIISKVDDFEGSKAEFEEQMSDFLGNIDRERATDIEKTKGTRGGDSKETIINRKLNALWNKKAA</sequence>
<proteinExistence type="predicted"/>
<evidence type="ECO:0000313" key="1">
    <source>
        <dbReference type="EMBL" id="EOR99752.1"/>
    </source>
</evidence>
<comment type="caution">
    <text evidence="1">The sequence shown here is derived from an EMBL/GenBank/DDBJ whole genome shotgun (WGS) entry which is preliminary data.</text>
</comment>
<name>R9H6R7_PHOVU</name>
<dbReference type="Proteomes" id="UP000014151">
    <property type="component" value="Unassembled WGS sequence"/>
</dbReference>
<gene>
    <name evidence="1" type="ORF">C800_03167</name>
</gene>
<dbReference type="PATRIC" id="fig|1235786.3.peg.3284"/>
<dbReference type="RefSeq" id="WP_016271395.1">
    <property type="nucleotide sequence ID" value="NZ_KE159478.1"/>
</dbReference>
<dbReference type="EMBL" id="ASSN01000023">
    <property type="protein sequence ID" value="EOR99752.1"/>
    <property type="molecule type" value="Genomic_DNA"/>
</dbReference>
<dbReference type="AlphaFoldDB" id="R9H6R7"/>
<evidence type="ECO:0000313" key="2">
    <source>
        <dbReference type="Proteomes" id="UP000014151"/>
    </source>
</evidence>
<organism evidence="1 2">
    <name type="scientific">Phocaeicola vulgatus dnLKV7</name>
    <dbReference type="NCBI Taxonomy" id="1235786"/>
    <lineage>
        <taxon>Bacteria</taxon>
        <taxon>Pseudomonadati</taxon>
        <taxon>Bacteroidota</taxon>
        <taxon>Bacteroidia</taxon>
        <taxon>Bacteroidales</taxon>
        <taxon>Bacteroidaceae</taxon>
        <taxon>Phocaeicola</taxon>
    </lineage>
</organism>